<evidence type="ECO:0000256" key="6">
    <source>
        <dbReference type="ARBA" id="ARBA00022898"/>
    </source>
</evidence>
<dbReference type="Pfam" id="PF00155">
    <property type="entry name" value="Aminotran_1_2"/>
    <property type="match status" value="1"/>
</dbReference>
<dbReference type="InterPro" id="IPR005860">
    <property type="entry name" value="CobD"/>
</dbReference>
<dbReference type="PROSITE" id="PS00105">
    <property type="entry name" value="AA_TRANSFER_CLASS_1"/>
    <property type="match status" value="1"/>
</dbReference>
<comment type="cofactor">
    <cofactor evidence="1">
        <name>pyridoxal 5'-phosphate</name>
        <dbReference type="ChEBI" id="CHEBI:597326"/>
    </cofactor>
</comment>
<evidence type="ECO:0000256" key="2">
    <source>
        <dbReference type="ARBA" id="ARBA00003444"/>
    </source>
</evidence>
<dbReference type="EC" id="4.1.1.81" evidence="4"/>
<evidence type="ECO:0000256" key="8">
    <source>
        <dbReference type="ARBA" id="ARBA00029996"/>
    </source>
</evidence>
<dbReference type="GO" id="GO:0030170">
    <property type="term" value="F:pyridoxal phosphate binding"/>
    <property type="evidence" value="ECO:0007669"/>
    <property type="project" value="InterPro"/>
</dbReference>
<dbReference type="InterPro" id="IPR015424">
    <property type="entry name" value="PyrdxlP-dep_Trfase"/>
</dbReference>
<evidence type="ECO:0000256" key="4">
    <source>
        <dbReference type="ARBA" id="ARBA00012285"/>
    </source>
</evidence>
<dbReference type="Gene3D" id="3.90.1150.10">
    <property type="entry name" value="Aspartate Aminotransferase, domain 1"/>
    <property type="match status" value="1"/>
</dbReference>
<dbReference type="SUPFAM" id="SSF53383">
    <property type="entry name" value="PLP-dependent transferases"/>
    <property type="match status" value="1"/>
</dbReference>
<dbReference type="CDD" id="cd00609">
    <property type="entry name" value="AAT_like"/>
    <property type="match status" value="1"/>
</dbReference>
<dbReference type="GO" id="GO:0009236">
    <property type="term" value="P:cobalamin biosynthetic process"/>
    <property type="evidence" value="ECO:0007669"/>
    <property type="project" value="UniProtKB-UniPathway"/>
</dbReference>
<evidence type="ECO:0000256" key="1">
    <source>
        <dbReference type="ARBA" id="ARBA00001933"/>
    </source>
</evidence>
<comment type="catalytic activity">
    <reaction evidence="9">
        <text>O-phospho-L-threonine + H(+) = (R)-1-aminopropan-2-yl phosphate + CO2</text>
        <dbReference type="Rhea" id="RHEA:11492"/>
        <dbReference type="ChEBI" id="CHEBI:15378"/>
        <dbReference type="ChEBI" id="CHEBI:16526"/>
        <dbReference type="ChEBI" id="CHEBI:58563"/>
        <dbReference type="ChEBI" id="CHEBI:58675"/>
        <dbReference type="EC" id="4.1.1.81"/>
    </reaction>
</comment>
<dbReference type="GO" id="GO:0048472">
    <property type="term" value="F:threonine-phosphate decarboxylase activity"/>
    <property type="evidence" value="ECO:0007669"/>
    <property type="project" value="UniProtKB-EC"/>
</dbReference>
<evidence type="ECO:0000256" key="9">
    <source>
        <dbReference type="ARBA" id="ARBA00048531"/>
    </source>
</evidence>
<dbReference type="InterPro" id="IPR015422">
    <property type="entry name" value="PyrdxlP-dep_Trfase_small"/>
</dbReference>
<comment type="caution">
    <text evidence="11">The sequence shown here is derived from an EMBL/GenBank/DDBJ whole genome shotgun (WGS) entry which is preliminary data.</text>
</comment>
<name>A0A0W8EAI2_9ZZZZ</name>
<sequence length="360" mass="40063">MLQRFSKAKHGGNLQAASLRWGRSPAEYLDFSASINPLGPSARVKESIHRALAAIDHYPEPEGEGLKRELAQYLGIDNINLVLGNGAAELIYLIGRMFGQERILLLAPCFAEYGAGIDKPVLKRIGLNAEDSFQLPVEELSKNISNRDLLFIANPNNPTGNLFAKEDLLIILQKAMQKDAMLIVDEAFIDFVGDDTHSLRFLACRTQNLIVIGSMTKFFALPGLRLGYAVATAENIARMEYYLPPWRINNLALAAGQACIEDMEYISETLELIKKERENLTRGLQGIGFKVYPGEANYLLVCIEDQAITAQAMQEKLGPEGIVIRTADSFHNLSAYHFRLAVRSQEDNKHLINTIKKVMA</sequence>
<gene>
    <name evidence="11" type="ORF">ASZ90_017139</name>
</gene>
<feature type="domain" description="Aminotransferase class I/classII large" evidence="10">
    <location>
        <begin position="28"/>
        <end position="355"/>
    </location>
</feature>
<evidence type="ECO:0000256" key="5">
    <source>
        <dbReference type="ARBA" id="ARBA00022573"/>
    </source>
</evidence>
<dbReference type="InterPro" id="IPR004839">
    <property type="entry name" value="Aminotransferase_I/II_large"/>
</dbReference>
<keyword evidence="5" id="KW-0169">Cobalamin biosynthesis</keyword>
<comment type="pathway">
    <text evidence="3">Cofactor biosynthesis; adenosylcobalamin biosynthesis.</text>
</comment>
<accession>A0A0W8EAI2</accession>
<evidence type="ECO:0000256" key="7">
    <source>
        <dbReference type="ARBA" id="ARBA00023239"/>
    </source>
</evidence>
<evidence type="ECO:0000256" key="3">
    <source>
        <dbReference type="ARBA" id="ARBA00004953"/>
    </source>
</evidence>
<dbReference type="Gene3D" id="3.40.640.10">
    <property type="entry name" value="Type I PLP-dependent aspartate aminotransferase-like (Major domain)"/>
    <property type="match status" value="1"/>
</dbReference>
<dbReference type="PANTHER" id="PTHR42885:SF1">
    <property type="entry name" value="THREONINE-PHOSPHATE DECARBOXYLASE"/>
    <property type="match status" value="1"/>
</dbReference>
<evidence type="ECO:0000313" key="11">
    <source>
        <dbReference type="EMBL" id="KUG05457.1"/>
    </source>
</evidence>
<dbReference type="InterPro" id="IPR015421">
    <property type="entry name" value="PyrdxlP-dep_Trfase_major"/>
</dbReference>
<dbReference type="PANTHER" id="PTHR42885">
    <property type="entry name" value="HISTIDINOL-PHOSPHATE AMINOTRANSFERASE-RELATED"/>
    <property type="match status" value="1"/>
</dbReference>
<organism evidence="11">
    <name type="scientific">hydrocarbon metagenome</name>
    <dbReference type="NCBI Taxonomy" id="938273"/>
    <lineage>
        <taxon>unclassified sequences</taxon>
        <taxon>metagenomes</taxon>
        <taxon>ecological metagenomes</taxon>
    </lineage>
</organism>
<comment type="function">
    <text evidence="2">Decarboxylates L-threonine-O-3-phosphate to yield (R)-1-amino-2-propanol O-2-phosphate, the precursor for the linkage between the nucleotide loop and the corrin ring in cobalamin.</text>
</comment>
<dbReference type="UniPathway" id="UPA00148"/>
<dbReference type="NCBIfam" id="TIGR01140">
    <property type="entry name" value="L_thr_O3P_dcar"/>
    <property type="match status" value="1"/>
</dbReference>
<evidence type="ECO:0000259" key="10">
    <source>
        <dbReference type="Pfam" id="PF00155"/>
    </source>
</evidence>
<proteinExistence type="predicted"/>
<keyword evidence="6" id="KW-0663">Pyridoxal phosphate</keyword>
<dbReference type="AlphaFoldDB" id="A0A0W8EAI2"/>
<reference evidence="11" key="1">
    <citation type="journal article" date="2015" name="Proc. Natl. Acad. Sci. U.S.A.">
        <title>Networks of energetic and metabolic interactions define dynamics in microbial communities.</title>
        <authorList>
            <person name="Embree M."/>
            <person name="Liu J.K."/>
            <person name="Al-Bassam M.M."/>
            <person name="Zengler K."/>
        </authorList>
    </citation>
    <scope>NUCLEOTIDE SEQUENCE</scope>
</reference>
<dbReference type="InterPro" id="IPR004838">
    <property type="entry name" value="NHTrfase_class1_PyrdxlP-BS"/>
</dbReference>
<protein>
    <recommendedName>
        <fullName evidence="4">threonine-phosphate decarboxylase</fullName>
        <ecNumber evidence="4">4.1.1.81</ecNumber>
    </recommendedName>
    <alternativeName>
        <fullName evidence="8">L-threonine-O-3-phosphate decarboxylase</fullName>
    </alternativeName>
</protein>
<keyword evidence="7 11" id="KW-0456">Lyase</keyword>
<dbReference type="EMBL" id="LNQE01001813">
    <property type="protein sequence ID" value="KUG05457.1"/>
    <property type="molecule type" value="Genomic_DNA"/>
</dbReference>